<evidence type="ECO:0000256" key="5">
    <source>
        <dbReference type="SAM" id="MobiDB-lite"/>
    </source>
</evidence>
<dbReference type="PANTHER" id="PTHR11265:SF0">
    <property type="entry name" value="12S RRNA N4-METHYLCYTIDINE METHYLTRANSFERASE"/>
    <property type="match status" value="1"/>
</dbReference>
<keyword evidence="8" id="KW-1185">Reference proteome</keyword>
<dbReference type="InterPro" id="IPR029063">
    <property type="entry name" value="SAM-dependent_MTases_sf"/>
</dbReference>
<dbReference type="InterPro" id="IPR023397">
    <property type="entry name" value="SAM-dep_MeTrfase_MraW_recog"/>
</dbReference>
<dbReference type="SUPFAM" id="SSF53335">
    <property type="entry name" value="S-adenosyl-L-methionine-dependent methyltransferases"/>
    <property type="match status" value="1"/>
</dbReference>
<evidence type="ECO:0000256" key="3">
    <source>
        <dbReference type="ARBA" id="ARBA00022679"/>
    </source>
</evidence>
<dbReference type="EMBL" id="CM001740">
    <property type="protein sequence ID" value="KJB06379.1"/>
    <property type="molecule type" value="Genomic_DNA"/>
</dbReference>
<keyword evidence="4" id="KW-0949">S-adenosyl-L-methionine</keyword>
<name>A0A0D2PHV2_GOSRA</name>
<dbReference type="FunFam" id="1.10.150.170:FF:000004">
    <property type="entry name" value="Ribosomal RNA small subunit methyltransferase H"/>
    <property type="match status" value="1"/>
</dbReference>
<dbReference type="GO" id="GO:0070475">
    <property type="term" value="P:rRNA base methylation"/>
    <property type="evidence" value="ECO:0007669"/>
    <property type="project" value="TreeGrafter"/>
</dbReference>
<feature type="compositionally biased region" description="Basic and acidic residues" evidence="5">
    <location>
        <begin position="80"/>
        <end position="90"/>
    </location>
</feature>
<proteinExistence type="inferred from homology"/>
<feature type="region of interest" description="Disordered" evidence="5">
    <location>
        <begin position="60"/>
        <end position="101"/>
    </location>
</feature>
<sequence>MAATANANAKHMMLMMLSASISLPVSSRCASLSAKRLLCNQYPTRSQTLVRSACTGITTDTSKKKKKEKGLAKEKRRTRSLRDGDIHILKEEDDDSSSSSTVMMQQSHIPVMLGEVLDVFSSNLKPLSSFVDCTLGAAGHASAIIQSHPELKLFIGMDVDPLALRMARSRINAAISHSHPHPNFQALTFVKNFRHIRSLLTQVDHISSGVDGILMDLGMSSMQVNNPARGFSVLANGPLDMRMDPQASLKAEDILNSWPDSEVGRILRDYGEERNWRLLQNKIVQARLQGGLHSTGELVDVIRSATLGTKGRQGWIKTATRVFQALRIAVNDELKTLEDSLHACFDCLAPGGRLAVISFHSLEDRIVKQAFLKIIGEEVRNSIRNVEGGEDEKELWIRQTIQGSNGTILTKRPITPSEKEEGFNRRSRSAKLRVIQKL</sequence>
<dbReference type="Gramene" id="KJB06379">
    <property type="protein sequence ID" value="KJB06379"/>
    <property type="gene ID" value="B456_001G001000"/>
</dbReference>
<evidence type="ECO:0000256" key="6">
    <source>
        <dbReference type="SAM" id="SignalP"/>
    </source>
</evidence>
<dbReference type="SUPFAM" id="SSF81799">
    <property type="entry name" value="Putative methyltransferase TM0872, insert domain"/>
    <property type="match status" value="1"/>
</dbReference>
<accession>A0A0D2PHV2</accession>
<dbReference type="GO" id="GO:0071424">
    <property type="term" value="F:rRNA (cytosine-N4-)-methyltransferase activity"/>
    <property type="evidence" value="ECO:0007669"/>
    <property type="project" value="TreeGrafter"/>
</dbReference>
<organism evidence="7 8">
    <name type="scientific">Gossypium raimondii</name>
    <name type="common">Peruvian cotton</name>
    <name type="synonym">Gossypium klotzschianum subsp. raimondii</name>
    <dbReference type="NCBI Taxonomy" id="29730"/>
    <lineage>
        <taxon>Eukaryota</taxon>
        <taxon>Viridiplantae</taxon>
        <taxon>Streptophyta</taxon>
        <taxon>Embryophyta</taxon>
        <taxon>Tracheophyta</taxon>
        <taxon>Spermatophyta</taxon>
        <taxon>Magnoliopsida</taxon>
        <taxon>eudicotyledons</taxon>
        <taxon>Gunneridae</taxon>
        <taxon>Pentapetalae</taxon>
        <taxon>rosids</taxon>
        <taxon>malvids</taxon>
        <taxon>Malvales</taxon>
        <taxon>Malvaceae</taxon>
        <taxon>Malvoideae</taxon>
        <taxon>Gossypium</taxon>
    </lineage>
</organism>
<evidence type="ECO:0000313" key="8">
    <source>
        <dbReference type="Proteomes" id="UP000032304"/>
    </source>
</evidence>
<dbReference type="NCBIfam" id="TIGR00006">
    <property type="entry name" value="16S rRNA (cytosine(1402)-N(4))-methyltransferase RsmH"/>
    <property type="match status" value="1"/>
</dbReference>
<keyword evidence="2" id="KW-0489">Methyltransferase</keyword>
<evidence type="ECO:0000256" key="1">
    <source>
        <dbReference type="ARBA" id="ARBA00010396"/>
    </source>
</evidence>
<evidence type="ECO:0000256" key="4">
    <source>
        <dbReference type="ARBA" id="ARBA00022691"/>
    </source>
</evidence>
<dbReference type="InterPro" id="IPR002903">
    <property type="entry name" value="RsmH"/>
</dbReference>
<comment type="similarity">
    <text evidence="1">Belongs to the methyltransferase superfamily. RsmH family.</text>
</comment>
<dbReference type="Pfam" id="PF01795">
    <property type="entry name" value="Methyltransf_5"/>
    <property type="match status" value="1"/>
</dbReference>
<feature type="chain" id="PRO_5002260684" evidence="6">
    <location>
        <begin position="28"/>
        <end position="438"/>
    </location>
</feature>
<dbReference type="PANTHER" id="PTHR11265">
    <property type="entry name" value="S-ADENOSYL-METHYLTRANSFERASE MRAW"/>
    <property type="match status" value="1"/>
</dbReference>
<dbReference type="Proteomes" id="UP000032304">
    <property type="component" value="Chromosome 1"/>
</dbReference>
<keyword evidence="3" id="KW-0808">Transferase</keyword>
<reference evidence="7 8" key="1">
    <citation type="journal article" date="2012" name="Nature">
        <title>Repeated polyploidization of Gossypium genomes and the evolution of spinnable cotton fibres.</title>
        <authorList>
            <person name="Paterson A.H."/>
            <person name="Wendel J.F."/>
            <person name="Gundlach H."/>
            <person name="Guo H."/>
            <person name="Jenkins J."/>
            <person name="Jin D."/>
            <person name="Llewellyn D."/>
            <person name="Showmaker K.C."/>
            <person name="Shu S."/>
            <person name="Udall J."/>
            <person name="Yoo M.J."/>
            <person name="Byers R."/>
            <person name="Chen W."/>
            <person name="Doron-Faigenboim A."/>
            <person name="Duke M.V."/>
            <person name="Gong L."/>
            <person name="Grimwood J."/>
            <person name="Grover C."/>
            <person name="Grupp K."/>
            <person name="Hu G."/>
            <person name="Lee T.H."/>
            <person name="Li J."/>
            <person name="Lin L."/>
            <person name="Liu T."/>
            <person name="Marler B.S."/>
            <person name="Page J.T."/>
            <person name="Roberts A.W."/>
            <person name="Romanel E."/>
            <person name="Sanders W.S."/>
            <person name="Szadkowski E."/>
            <person name="Tan X."/>
            <person name="Tang H."/>
            <person name="Xu C."/>
            <person name="Wang J."/>
            <person name="Wang Z."/>
            <person name="Zhang D."/>
            <person name="Zhang L."/>
            <person name="Ashrafi H."/>
            <person name="Bedon F."/>
            <person name="Bowers J.E."/>
            <person name="Brubaker C.L."/>
            <person name="Chee P.W."/>
            <person name="Das S."/>
            <person name="Gingle A.R."/>
            <person name="Haigler C.H."/>
            <person name="Harker D."/>
            <person name="Hoffmann L.V."/>
            <person name="Hovav R."/>
            <person name="Jones D.C."/>
            <person name="Lemke C."/>
            <person name="Mansoor S."/>
            <person name="ur Rahman M."/>
            <person name="Rainville L.N."/>
            <person name="Rambani A."/>
            <person name="Reddy U.K."/>
            <person name="Rong J.K."/>
            <person name="Saranga Y."/>
            <person name="Scheffler B.E."/>
            <person name="Scheffler J.A."/>
            <person name="Stelly D.M."/>
            <person name="Triplett B.A."/>
            <person name="Van Deynze A."/>
            <person name="Vaslin M.F."/>
            <person name="Waghmare V.N."/>
            <person name="Walford S.A."/>
            <person name="Wright R.J."/>
            <person name="Zaki E.A."/>
            <person name="Zhang T."/>
            <person name="Dennis E.S."/>
            <person name="Mayer K.F."/>
            <person name="Peterson D.G."/>
            <person name="Rokhsar D.S."/>
            <person name="Wang X."/>
            <person name="Schmutz J."/>
        </authorList>
    </citation>
    <scope>NUCLEOTIDE SEQUENCE [LARGE SCALE GENOMIC DNA]</scope>
</reference>
<dbReference type="AlphaFoldDB" id="A0A0D2PHV2"/>
<gene>
    <name evidence="7" type="ORF">B456_001G001000</name>
</gene>
<dbReference type="Gene3D" id="3.40.50.150">
    <property type="entry name" value="Vaccinia Virus protein VP39"/>
    <property type="match status" value="1"/>
</dbReference>
<dbReference type="Gene3D" id="1.10.150.170">
    <property type="entry name" value="Putative methyltransferase TM0872, insert domain"/>
    <property type="match status" value="1"/>
</dbReference>
<evidence type="ECO:0000313" key="7">
    <source>
        <dbReference type="EMBL" id="KJB06379.1"/>
    </source>
</evidence>
<feature type="signal peptide" evidence="6">
    <location>
        <begin position="1"/>
        <end position="27"/>
    </location>
</feature>
<evidence type="ECO:0000256" key="2">
    <source>
        <dbReference type="ARBA" id="ARBA00022603"/>
    </source>
</evidence>
<protein>
    <submittedName>
        <fullName evidence="7">Uncharacterized protein</fullName>
    </submittedName>
</protein>
<feature type="compositionally biased region" description="Basic residues" evidence="5">
    <location>
        <begin position="63"/>
        <end position="79"/>
    </location>
</feature>
<keyword evidence="6" id="KW-0732">Signal</keyword>
<dbReference type="HAMAP" id="MF_01007">
    <property type="entry name" value="16SrRNA_methyltr_H"/>
    <property type="match status" value="1"/>
</dbReference>